<dbReference type="AlphaFoldDB" id="A0A1L6TC61"/>
<evidence type="ECO:0000313" key="2">
    <source>
        <dbReference type="EMBL" id="ALB22951.1"/>
    </source>
</evidence>
<feature type="domain" description="Type IV / VI secretion system DotU" evidence="1">
    <location>
        <begin position="20"/>
        <end position="204"/>
    </location>
</feature>
<dbReference type="InterPro" id="IPR038522">
    <property type="entry name" value="T4/T6SS_DotU_sf"/>
</dbReference>
<proteinExistence type="predicted"/>
<gene>
    <name evidence="2" type="primary">dotU</name>
    <name evidence="2" type="ORF">KU39_1771</name>
</gene>
<reference evidence="2 3" key="1">
    <citation type="journal article" date="2014" name="Genome Announc.">
        <title>Comparative Genome Analysis of Two Isolates of the Fish Pathogen Piscirickettsia salmonis from Different Hosts Reveals Major Differences in Virulence-Associated Secretion Systems.</title>
        <authorList>
            <person name="Bohle H."/>
            <person name="Henriquez P."/>
            <person name="Grothusen H."/>
            <person name="Navas E."/>
            <person name="Sandoval A."/>
            <person name="Bustamante F."/>
            <person name="Bustos P."/>
            <person name="Mancilla M."/>
        </authorList>
    </citation>
    <scope>NUCLEOTIDE SEQUENCE [LARGE SCALE GENOMIC DNA]</scope>
    <source>
        <strain evidence="3">B1-32597</strain>
    </source>
</reference>
<sequence>MESAIFKVSCFLVIVKKYKQSKVKQAEYRKTIIDKIKSINLFLGKSYGGDIAYLITFALTVYIDEFINLKVGHAEGESWELVQREIFDVDTGGNYFYKALNHIVDNKYYPKIVYQIYYFILKDGFMGEMVNYNNNIARDYLIQLEAKCAQRLKLGLDNTDKTLLFNEQAALVNQKVTKKRWFYLLAKKRYIVVTVILLYIISCLIIYLL</sequence>
<evidence type="ECO:0000259" key="1">
    <source>
        <dbReference type="Pfam" id="PF09850"/>
    </source>
</evidence>
<dbReference type="Proteomes" id="UP000029558">
    <property type="component" value="Chromosome"/>
</dbReference>
<dbReference type="Pfam" id="PF09850">
    <property type="entry name" value="DotU"/>
    <property type="match status" value="1"/>
</dbReference>
<dbReference type="OrthoDB" id="5615290at2"/>
<dbReference type="InterPro" id="IPR017732">
    <property type="entry name" value="T4/T6SS_DotU"/>
</dbReference>
<name>A0A1L6TC61_PISSA</name>
<evidence type="ECO:0000313" key="3">
    <source>
        <dbReference type="Proteomes" id="UP000029558"/>
    </source>
</evidence>
<organism evidence="2 3">
    <name type="scientific">Piscirickettsia salmonis</name>
    <dbReference type="NCBI Taxonomy" id="1238"/>
    <lineage>
        <taxon>Bacteria</taxon>
        <taxon>Pseudomonadati</taxon>
        <taxon>Pseudomonadota</taxon>
        <taxon>Gammaproteobacteria</taxon>
        <taxon>Thiotrichales</taxon>
        <taxon>Piscirickettsiaceae</taxon>
        <taxon>Piscirickettsia</taxon>
    </lineage>
</organism>
<dbReference type="Gene3D" id="1.25.40.590">
    <property type="entry name" value="Type IV / VI secretion system, DotU"/>
    <property type="match status" value="1"/>
</dbReference>
<dbReference type="RefSeq" id="WP_027242913.1">
    <property type="nucleotide sequence ID" value="NZ_CP012508.1"/>
</dbReference>
<accession>A0A1L6TC61</accession>
<dbReference type="EMBL" id="CP012508">
    <property type="protein sequence ID" value="ALB22951.1"/>
    <property type="molecule type" value="Genomic_DNA"/>
</dbReference>
<protein>
    <submittedName>
        <fullName evidence="2">Type IV / VI secretion system, DotU</fullName>
    </submittedName>
</protein>